<feature type="compositionally biased region" description="Basic and acidic residues" evidence="1">
    <location>
        <begin position="42"/>
        <end position="52"/>
    </location>
</feature>
<feature type="compositionally biased region" description="Polar residues" evidence="1">
    <location>
        <begin position="1"/>
        <end position="10"/>
    </location>
</feature>
<name>A0A067CJ42_SAPPC</name>
<dbReference type="GeneID" id="24127809"/>
<feature type="compositionally biased region" description="Acidic residues" evidence="1">
    <location>
        <begin position="336"/>
        <end position="356"/>
    </location>
</feature>
<dbReference type="VEuPathDB" id="FungiDB:SPRG_05413"/>
<evidence type="ECO:0000256" key="1">
    <source>
        <dbReference type="SAM" id="MobiDB-lite"/>
    </source>
</evidence>
<dbReference type="AlphaFoldDB" id="A0A067CJ42"/>
<feature type="compositionally biased region" description="Polar residues" evidence="1">
    <location>
        <begin position="55"/>
        <end position="71"/>
    </location>
</feature>
<feature type="region of interest" description="Disordered" evidence="1">
    <location>
        <begin position="1"/>
        <end position="131"/>
    </location>
</feature>
<feature type="compositionally biased region" description="Acidic residues" evidence="1">
    <location>
        <begin position="289"/>
        <end position="322"/>
    </location>
</feature>
<dbReference type="Proteomes" id="UP000030745">
    <property type="component" value="Unassembled WGS sequence"/>
</dbReference>
<organism evidence="2 3">
    <name type="scientific">Saprolegnia parasitica (strain CBS 223.65)</name>
    <dbReference type="NCBI Taxonomy" id="695850"/>
    <lineage>
        <taxon>Eukaryota</taxon>
        <taxon>Sar</taxon>
        <taxon>Stramenopiles</taxon>
        <taxon>Oomycota</taxon>
        <taxon>Saprolegniomycetes</taxon>
        <taxon>Saprolegniales</taxon>
        <taxon>Saprolegniaceae</taxon>
        <taxon>Saprolegnia</taxon>
    </lineage>
</organism>
<proteinExistence type="predicted"/>
<protein>
    <submittedName>
        <fullName evidence="2">Uncharacterized protein</fullName>
    </submittedName>
</protein>
<evidence type="ECO:0000313" key="3">
    <source>
        <dbReference type="Proteomes" id="UP000030745"/>
    </source>
</evidence>
<dbReference type="KEGG" id="spar:SPRG_05413"/>
<feature type="compositionally biased region" description="Basic residues" evidence="1">
    <location>
        <begin position="17"/>
        <end position="41"/>
    </location>
</feature>
<accession>A0A067CJ42</accession>
<dbReference type="EMBL" id="KK583207">
    <property type="protein sequence ID" value="KDO29170.1"/>
    <property type="molecule type" value="Genomic_DNA"/>
</dbReference>
<dbReference type="RefSeq" id="XP_012200048.1">
    <property type="nucleotide sequence ID" value="XM_012344658.1"/>
</dbReference>
<sequence>MDAISQQPAVSASAPPSRKRKRNRSKKKTNKKTRPSNTRRRSAWEKLKEAREGASSPTPGPRNSNVVQSRATDVRQAPAARPSAARPAQVGSSSGTDPGGGAGAGDRAGDASPLARHYDPPPIRLRSKGNNSTKTCVEDLHMAMAKRYNMALTCTRADVDAFIVNELGLELGKGITGREEFRLRNFLQEHGYLYDIEVLATKMDIVQTRRDKAGDVRRFCAAEGLGMYHVTTAQNPGFIQHVIAVHVQRDKSEYFEDGEWHPLDELHYIPRTYIREVRRFVPTSIDLSADGDDDVNNDDENADDHDDDDDVNDDQDADDQGDDDQHVELIDLTTLDSDEDEDSDDDDDDDYHDGEE</sequence>
<feature type="region of interest" description="Disordered" evidence="1">
    <location>
        <begin position="286"/>
        <end position="356"/>
    </location>
</feature>
<reference evidence="2 3" key="1">
    <citation type="journal article" date="2013" name="PLoS Genet.">
        <title>Distinctive expansion of potential virulence genes in the genome of the oomycete fish pathogen Saprolegnia parasitica.</title>
        <authorList>
            <person name="Jiang R.H."/>
            <person name="de Bruijn I."/>
            <person name="Haas B.J."/>
            <person name="Belmonte R."/>
            <person name="Lobach L."/>
            <person name="Christie J."/>
            <person name="van den Ackerveken G."/>
            <person name="Bottin A."/>
            <person name="Bulone V."/>
            <person name="Diaz-Moreno S.M."/>
            <person name="Dumas B."/>
            <person name="Fan L."/>
            <person name="Gaulin E."/>
            <person name="Govers F."/>
            <person name="Grenville-Briggs L.J."/>
            <person name="Horner N.R."/>
            <person name="Levin J.Z."/>
            <person name="Mammella M."/>
            <person name="Meijer H.J."/>
            <person name="Morris P."/>
            <person name="Nusbaum C."/>
            <person name="Oome S."/>
            <person name="Phillips A.J."/>
            <person name="van Rooyen D."/>
            <person name="Rzeszutek E."/>
            <person name="Saraiva M."/>
            <person name="Secombes C.J."/>
            <person name="Seidl M.F."/>
            <person name="Snel B."/>
            <person name="Stassen J.H."/>
            <person name="Sykes S."/>
            <person name="Tripathy S."/>
            <person name="van den Berg H."/>
            <person name="Vega-Arreguin J.C."/>
            <person name="Wawra S."/>
            <person name="Young S.K."/>
            <person name="Zeng Q."/>
            <person name="Dieguez-Uribeondo J."/>
            <person name="Russ C."/>
            <person name="Tyler B.M."/>
            <person name="van West P."/>
        </authorList>
    </citation>
    <scope>NUCLEOTIDE SEQUENCE [LARGE SCALE GENOMIC DNA]</scope>
    <source>
        <strain evidence="2 3">CBS 223.65</strain>
    </source>
</reference>
<evidence type="ECO:0000313" key="2">
    <source>
        <dbReference type="EMBL" id="KDO29170.1"/>
    </source>
</evidence>
<keyword evidence="3" id="KW-1185">Reference proteome</keyword>
<feature type="compositionally biased region" description="Gly residues" evidence="1">
    <location>
        <begin position="97"/>
        <end position="106"/>
    </location>
</feature>
<gene>
    <name evidence="2" type="ORF">SPRG_05413</name>
</gene>
<feature type="compositionally biased region" description="Low complexity" evidence="1">
    <location>
        <begin position="75"/>
        <end position="96"/>
    </location>
</feature>